<dbReference type="EMBL" id="JAASRN010000001">
    <property type="protein sequence ID" value="NIK73282.1"/>
    <property type="molecule type" value="Genomic_DNA"/>
</dbReference>
<dbReference type="Proteomes" id="UP000537126">
    <property type="component" value="Unassembled WGS sequence"/>
</dbReference>
<name>A0A846MPF4_9BACT</name>
<reference evidence="2 3" key="1">
    <citation type="submission" date="2020-03" db="EMBL/GenBank/DDBJ databases">
        <title>Genomic Encyclopedia of Type Strains, Phase IV (KMG-IV): sequencing the most valuable type-strain genomes for metagenomic binning, comparative biology and taxonomic classification.</title>
        <authorList>
            <person name="Goeker M."/>
        </authorList>
    </citation>
    <scope>NUCLEOTIDE SEQUENCE [LARGE SCALE GENOMIC DNA]</scope>
    <source>
        <strain evidence="2 3">DSM 5718</strain>
    </source>
</reference>
<keyword evidence="3" id="KW-1185">Reference proteome</keyword>
<dbReference type="PANTHER" id="PTHR30595">
    <property type="entry name" value="GLPR-RELATED TRANSCRIPTIONAL REPRESSOR"/>
    <property type="match status" value="1"/>
</dbReference>
<evidence type="ECO:0000259" key="1">
    <source>
        <dbReference type="Pfam" id="PF04326"/>
    </source>
</evidence>
<sequence>MEWQELKRLVRQGEGLHLEFKLKTSHPEKIIKEMIAFANTEGGMLIVGVSDDLQIKGVKFPDEELYVLKKAIQKHIFPALDYHLDIMQVEDRKERELLIFHIPKSAGLLYFIDEQGNKKVYVRVNDKTIQASKEMRTILLEKRKNKSFRFRYGAKEQLLMRYLAEHGHINVSTFAEVAGISKRMASRTLTLLVLANVLTILPQEQGEDLFRALEPEEPSVNGQIR</sequence>
<dbReference type="AlphaFoldDB" id="A0A846MPF4"/>
<dbReference type="RefSeq" id="WP_166918539.1">
    <property type="nucleotide sequence ID" value="NZ_JAASRN010000001.1"/>
</dbReference>
<organism evidence="2 3">
    <name type="scientific">Thermonema lapsum</name>
    <dbReference type="NCBI Taxonomy" id="28195"/>
    <lineage>
        <taxon>Bacteria</taxon>
        <taxon>Pseudomonadati</taxon>
        <taxon>Bacteroidota</taxon>
        <taxon>Cytophagia</taxon>
        <taxon>Cytophagales</taxon>
        <taxon>Thermonemataceae</taxon>
        <taxon>Thermonema</taxon>
    </lineage>
</organism>
<comment type="caution">
    <text evidence="2">The sequence shown here is derived from an EMBL/GenBank/DDBJ whole genome shotgun (WGS) entry which is preliminary data.</text>
</comment>
<feature type="domain" description="Schlafen AlbA-2" evidence="1">
    <location>
        <begin position="14"/>
        <end position="131"/>
    </location>
</feature>
<dbReference type="PANTHER" id="PTHR30595:SF6">
    <property type="entry name" value="SCHLAFEN ALBA-2 DOMAIN-CONTAINING PROTEIN"/>
    <property type="match status" value="1"/>
</dbReference>
<proteinExistence type="predicted"/>
<dbReference type="InterPro" id="IPR038461">
    <property type="entry name" value="Schlafen_AlbA_2_dom_sf"/>
</dbReference>
<dbReference type="InterPro" id="IPR007421">
    <property type="entry name" value="Schlafen_AlbA_2_dom"/>
</dbReference>
<gene>
    <name evidence="2" type="ORF">FHS56_000768</name>
</gene>
<dbReference type="Gene3D" id="3.30.950.30">
    <property type="entry name" value="Schlafen, AAA domain"/>
    <property type="match status" value="1"/>
</dbReference>
<protein>
    <submittedName>
        <fullName evidence="2">Putative HTH transcriptional regulator</fullName>
    </submittedName>
</protein>
<evidence type="ECO:0000313" key="3">
    <source>
        <dbReference type="Proteomes" id="UP000537126"/>
    </source>
</evidence>
<accession>A0A846MPF4</accession>
<evidence type="ECO:0000313" key="2">
    <source>
        <dbReference type="EMBL" id="NIK73282.1"/>
    </source>
</evidence>
<dbReference type="Pfam" id="PF04326">
    <property type="entry name" value="SLFN_AlbA_2"/>
    <property type="match status" value="1"/>
</dbReference>